<protein>
    <submittedName>
        <fullName evidence="2">Uncharacterized protein</fullName>
    </submittedName>
</protein>
<organism evidence="2 3">
    <name type="scientific">Zasmidium cellare ATCC 36951</name>
    <dbReference type="NCBI Taxonomy" id="1080233"/>
    <lineage>
        <taxon>Eukaryota</taxon>
        <taxon>Fungi</taxon>
        <taxon>Dikarya</taxon>
        <taxon>Ascomycota</taxon>
        <taxon>Pezizomycotina</taxon>
        <taxon>Dothideomycetes</taxon>
        <taxon>Dothideomycetidae</taxon>
        <taxon>Mycosphaerellales</taxon>
        <taxon>Mycosphaerellaceae</taxon>
        <taxon>Zasmidium</taxon>
    </lineage>
</organism>
<dbReference type="AlphaFoldDB" id="A0A6A6CFK4"/>
<reference evidence="2" key="1">
    <citation type="journal article" date="2020" name="Stud. Mycol.">
        <title>101 Dothideomycetes genomes: a test case for predicting lifestyles and emergence of pathogens.</title>
        <authorList>
            <person name="Haridas S."/>
            <person name="Albert R."/>
            <person name="Binder M."/>
            <person name="Bloem J."/>
            <person name="Labutti K."/>
            <person name="Salamov A."/>
            <person name="Andreopoulos B."/>
            <person name="Baker S."/>
            <person name="Barry K."/>
            <person name="Bills G."/>
            <person name="Bluhm B."/>
            <person name="Cannon C."/>
            <person name="Castanera R."/>
            <person name="Culley D."/>
            <person name="Daum C."/>
            <person name="Ezra D."/>
            <person name="Gonzalez J."/>
            <person name="Henrissat B."/>
            <person name="Kuo A."/>
            <person name="Liang C."/>
            <person name="Lipzen A."/>
            <person name="Lutzoni F."/>
            <person name="Magnuson J."/>
            <person name="Mondo S."/>
            <person name="Nolan M."/>
            <person name="Ohm R."/>
            <person name="Pangilinan J."/>
            <person name="Park H.-J."/>
            <person name="Ramirez L."/>
            <person name="Alfaro M."/>
            <person name="Sun H."/>
            <person name="Tritt A."/>
            <person name="Yoshinaga Y."/>
            <person name="Zwiers L.-H."/>
            <person name="Turgeon B."/>
            <person name="Goodwin S."/>
            <person name="Spatafora J."/>
            <person name="Crous P."/>
            <person name="Grigoriev I."/>
        </authorList>
    </citation>
    <scope>NUCLEOTIDE SEQUENCE</scope>
    <source>
        <strain evidence="2">ATCC 36951</strain>
    </source>
</reference>
<dbReference type="EMBL" id="ML993605">
    <property type="protein sequence ID" value="KAF2164186.1"/>
    <property type="molecule type" value="Genomic_DNA"/>
</dbReference>
<name>A0A6A6CFK4_ZASCE</name>
<proteinExistence type="predicted"/>
<dbReference type="Proteomes" id="UP000799537">
    <property type="component" value="Unassembled WGS sequence"/>
</dbReference>
<dbReference type="RefSeq" id="XP_033665075.1">
    <property type="nucleotide sequence ID" value="XM_033807736.1"/>
</dbReference>
<evidence type="ECO:0000256" key="1">
    <source>
        <dbReference type="SAM" id="MobiDB-lite"/>
    </source>
</evidence>
<accession>A0A6A6CFK4</accession>
<sequence length="131" mass="14481">MRAFSGMRCFVQLLASFKSDDIAIMGGHGEGAFRVGMGTTARPFGKADSRPRQPFRKSLPTSQEYSVPSQQLTMFDAKVPGYHLRILSLGRPLFPHHVPLDRASAIFVASDRAPHLNICCKQEVHNDATPK</sequence>
<dbReference type="GeneID" id="54561008"/>
<keyword evidence="3" id="KW-1185">Reference proteome</keyword>
<evidence type="ECO:0000313" key="3">
    <source>
        <dbReference type="Proteomes" id="UP000799537"/>
    </source>
</evidence>
<evidence type="ECO:0000313" key="2">
    <source>
        <dbReference type="EMBL" id="KAF2164186.1"/>
    </source>
</evidence>
<gene>
    <name evidence="2" type="ORF">M409DRAFT_25531</name>
</gene>
<feature type="region of interest" description="Disordered" evidence="1">
    <location>
        <begin position="42"/>
        <end position="64"/>
    </location>
</feature>